<protein>
    <submittedName>
        <fullName evidence="1">Uncharacterized protein</fullName>
    </submittedName>
</protein>
<dbReference type="Gene3D" id="3.80.10.10">
    <property type="entry name" value="Ribonuclease Inhibitor"/>
    <property type="match status" value="1"/>
</dbReference>
<dbReference type="EMBL" id="HBFQ01021428">
    <property type="protein sequence ID" value="CAD8840626.1"/>
    <property type="molecule type" value="Transcribed_RNA"/>
</dbReference>
<proteinExistence type="predicted"/>
<evidence type="ECO:0000313" key="1">
    <source>
        <dbReference type="EMBL" id="CAD8840626.1"/>
    </source>
</evidence>
<gene>
    <name evidence="1" type="ORF">NSCI0253_LOCUS14974</name>
</gene>
<dbReference type="AlphaFoldDB" id="A0A7S1F3I7"/>
<organism evidence="1">
    <name type="scientific">Noctiluca scintillans</name>
    <name type="common">Sea sparkle</name>
    <name type="synonym">Red tide dinoflagellate</name>
    <dbReference type="NCBI Taxonomy" id="2966"/>
    <lineage>
        <taxon>Eukaryota</taxon>
        <taxon>Sar</taxon>
        <taxon>Alveolata</taxon>
        <taxon>Dinophyceae</taxon>
        <taxon>Noctilucales</taxon>
        <taxon>Noctilucaceae</taxon>
        <taxon>Noctiluca</taxon>
    </lineage>
</organism>
<dbReference type="SUPFAM" id="SSF52047">
    <property type="entry name" value="RNI-like"/>
    <property type="match status" value="1"/>
</dbReference>
<name>A0A7S1F3I7_NOCSC</name>
<sequence>MLGLTDLRLDVSDCDVQDTQRLCKFLSKSSQLQVLHLIFAHCPLEDKHFLELATTFRSLELRNLHLDMSRTRAGDAVSVTLLSSFIVMNRLTSLCIGMSVCRRLSQRGLCNILGGISLLGSLRALKLDLSYLPLGDADMIAFAESLTLQNLRVLDLDLEQTGRLTEDGLLTFISKVQVPSLIELRLNLHGCAELGEGLRHAWTGEVNDLHHDFQRLRRPSAVRATHKGHGCLPTLGCLTLSRQNQHHCPDC</sequence>
<reference evidence="1" key="1">
    <citation type="submission" date="2021-01" db="EMBL/GenBank/DDBJ databases">
        <authorList>
            <person name="Corre E."/>
            <person name="Pelletier E."/>
            <person name="Niang G."/>
            <person name="Scheremetjew M."/>
            <person name="Finn R."/>
            <person name="Kale V."/>
            <person name="Holt S."/>
            <person name="Cochrane G."/>
            <person name="Meng A."/>
            <person name="Brown T."/>
            <person name="Cohen L."/>
        </authorList>
    </citation>
    <scope>NUCLEOTIDE SEQUENCE</scope>
</reference>
<accession>A0A7S1F3I7</accession>
<dbReference type="InterPro" id="IPR032675">
    <property type="entry name" value="LRR_dom_sf"/>
</dbReference>